<reference evidence="2 3" key="1">
    <citation type="journal article" date="2014" name="Int. J. Syst. Evol. Microbiol.">
        <title>Phaeodactylibacter xiamenensis gen. nov., sp. nov., a member of the family Saprospiraceae isolated from the marine alga Phaeodactylum tricornutum.</title>
        <authorList>
            <person name="Chen Z.Jr."/>
            <person name="Lei X."/>
            <person name="Lai Q."/>
            <person name="Li Y."/>
            <person name="Zhang B."/>
            <person name="Zhang J."/>
            <person name="Zhang H."/>
            <person name="Yang L."/>
            <person name="Zheng W."/>
            <person name="Tian Y."/>
            <person name="Yu Z."/>
            <person name="Xu H.Jr."/>
            <person name="Zheng T."/>
        </authorList>
    </citation>
    <scope>NUCLEOTIDE SEQUENCE [LARGE SCALE GENOMIC DNA]</scope>
    <source>
        <strain evidence="2 3">KD52</strain>
    </source>
</reference>
<dbReference type="GO" id="GO:0003677">
    <property type="term" value="F:DNA binding"/>
    <property type="evidence" value="ECO:0007669"/>
    <property type="project" value="InterPro"/>
</dbReference>
<sequence>MNRIIVLSEQQAAQIVKEAAQIAVAAALNEWERLANEQTASDPLLTKKEAGQLLSVSPSTVDKLYYDGKLKGYRIGTGVRFKRSEVLAYIERNKIEN</sequence>
<feature type="domain" description="Helix-turn-helix" evidence="1">
    <location>
        <begin position="44"/>
        <end position="93"/>
    </location>
</feature>
<evidence type="ECO:0000313" key="2">
    <source>
        <dbReference type="EMBL" id="KGE88429.1"/>
    </source>
</evidence>
<comment type="caution">
    <text evidence="2">The sequence shown here is derived from an EMBL/GenBank/DDBJ whole genome shotgun (WGS) entry which is preliminary data.</text>
</comment>
<dbReference type="Pfam" id="PF12728">
    <property type="entry name" value="HTH_17"/>
    <property type="match status" value="1"/>
</dbReference>
<dbReference type="OrthoDB" id="1097811at2"/>
<accession>A0A098S787</accession>
<dbReference type="InterPro" id="IPR010093">
    <property type="entry name" value="SinI_DNA-bd"/>
</dbReference>
<name>A0A098S787_9BACT</name>
<dbReference type="InterPro" id="IPR041657">
    <property type="entry name" value="HTH_17"/>
</dbReference>
<dbReference type="AlphaFoldDB" id="A0A098S787"/>
<keyword evidence="3" id="KW-1185">Reference proteome</keyword>
<dbReference type="NCBIfam" id="TIGR01764">
    <property type="entry name" value="excise"/>
    <property type="match status" value="1"/>
</dbReference>
<gene>
    <name evidence="2" type="ORF">IX84_09630</name>
</gene>
<evidence type="ECO:0000259" key="1">
    <source>
        <dbReference type="Pfam" id="PF12728"/>
    </source>
</evidence>
<protein>
    <recommendedName>
        <fullName evidence="1">Helix-turn-helix domain-containing protein</fullName>
    </recommendedName>
</protein>
<dbReference type="STRING" id="1524460.IX84_09630"/>
<dbReference type="EMBL" id="JPOS01000019">
    <property type="protein sequence ID" value="KGE88429.1"/>
    <property type="molecule type" value="Genomic_DNA"/>
</dbReference>
<dbReference type="Proteomes" id="UP000029736">
    <property type="component" value="Unassembled WGS sequence"/>
</dbReference>
<evidence type="ECO:0000313" key="3">
    <source>
        <dbReference type="Proteomes" id="UP000029736"/>
    </source>
</evidence>
<proteinExistence type="predicted"/>
<dbReference type="RefSeq" id="WP_044219128.1">
    <property type="nucleotide sequence ID" value="NZ_JBKAGJ010000028.1"/>
</dbReference>
<organism evidence="2 3">
    <name type="scientific">Phaeodactylibacter xiamenensis</name>
    <dbReference type="NCBI Taxonomy" id="1524460"/>
    <lineage>
        <taxon>Bacteria</taxon>
        <taxon>Pseudomonadati</taxon>
        <taxon>Bacteroidota</taxon>
        <taxon>Saprospiria</taxon>
        <taxon>Saprospirales</taxon>
        <taxon>Haliscomenobacteraceae</taxon>
        <taxon>Phaeodactylibacter</taxon>
    </lineage>
</organism>